<feature type="compositionally biased region" description="Pro residues" evidence="1">
    <location>
        <begin position="252"/>
        <end position="262"/>
    </location>
</feature>
<protein>
    <submittedName>
        <fullName evidence="2">GPI anchored protein</fullName>
    </submittedName>
</protein>
<reference evidence="3" key="1">
    <citation type="journal article" date="2012" name="MBio">
        <title>Comparative genome analysis of Trichophyton rubrum and related dermatophytes reveals candidate genes involved in infection.</title>
        <authorList>
            <person name="Martinez D.A."/>
            <person name="Oliver B.G."/>
            <person name="Graeser Y."/>
            <person name="Goldberg J.M."/>
            <person name="Li W."/>
            <person name="Martinez-Rossi N.M."/>
            <person name="Monod M."/>
            <person name="Shelest E."/>
            <person name="Barton R.C."/>
            <person name="Birch E."/>
            <person name="Brakhage A.A."/>
            <person name="Chen Z."/>
            <person name="Gurr S.J."/>
            <person name="Heiman D."/>
            <person name="Heitman J."/>
            <person name="Kosti I."/>
            <person name="Rossi A."/>
            <person name="Saif S."/>
            <person name="Samalova M."/>
            <person name="Saunders C.W."/>
            <person name="Shea T."/>
            <person name="Summerbell R.C."/>
            <person name="Xu J."/>
            <person name="Young S."/>
            <person name="Zeng Q."/>
            <person name="Birren B.W."/>
            <person name="Cuomo C.A."/>
            <person name="White T.C."/>
        </authorList>
    </citation>
    <scope>NUCLEOTIDE SEQUENCE [LARGE SCALE GENOMIC DNA]</scope>
    <source>
        <strain evidence="3">ATCC MYA-4606 / CBS 127.97</strain>
    </source>
</reference>
<dbReference type="Proteomes" id="UP000009169">
    <property type="component" value="Unassembled WGS sequence"/>
</dbReference>
<sequence>MQRRSSCVTQRGWRCSSILGHMFDISHLLGVLALFVSFYPVQAAAGNSLDDRDFTSNNSSTANGVIPAKRDHGEAEYPFLVRKMSDDPGQKFFDHYWSLDGIVSSGEDAERPRDKTSINARSPLLLHSYPLPVAGRSVLGKRGFECPAGSAPCTSINRPKSCCQTGDVCLIVKDTGLGDVGCCPRGQDCSGQLISCPKGYTTCPANLGGGCCTPGYTCVAEGCLLVTTTTVIVTLPSSTITTISTISHTTVAPPPPPPPPPSTTATAPTILPPGRPTSNPSTSTASIPDLCPIGFYACSAVYGGGCCQTGRNCETTSCPVTASLTTVESNGVTVVIPVNTTPNSVSATATRRCADGWMSCPPNDGGGCCPNGYQCGQVSCTASATNIGTAVIGKAQPGNSGRRFSPTIYTWVTGMIICVLLL</sequence>
<dbReference type="PANTHER" id="PTHR39599:SF2">
    <property type="entry name" value="ANCHORED PROTEIN, PUTATIVE (AFU_ORTHOLOGUE AFUA_1G09650)-RELATED"/>
    <property type="match status" value="1"/>
</dbReference>
<dbReference type="AlphaFoldDB" id="F2PXW7"/>
<keyword evidence="3" id="KW-1185">Reference proteome</keyword>
<dbReference type="EMBL" id="DS995751">
    <property type="protein sequence ID" value="EGE06735.1"/>
    <property type="molecule type" value="Genomic_DNA"/>
</dbReference>
<dbReference type="eggNOG" id="ENOG502S5QM">
    <property type="taxonomic scope" value="Eukaryota"/>
</dbReference>
<evidence type="ECO:0000256" key="1">
    <source>
        <dbReference type="SAM" id="MobiDB-lite"/>
    </source>
</evidence>
<name>F2PXW7_TRIEC</name>
<organism evidence="2 3">
    <name type="scientific">Trichophyton equinum (strain ATCC MYA-4606 / CBS 127.97)</name>
    <name type="common">Horse ringworm fungus</name>
    <dbReference type="NCBI Taxonomy" id="559882"/>
    <lineage>
        <taxon>Eukaryota</taxon>
        <taxon>Fungi</taxon>
        <taxon>Dikarya</taxon>
        <taxon>Ascomycota</taxon>
        <taxon>Pezizomycotina</taxon>
        <taxon>Eurotiomycetes</taxon>
        <taxon>Eurotiomycetidae</taxon>
        <taxon>Onygenales</taxon>
        <taxon>Arthrodermataceae</taxon>
        <taxon>Trichophyton</taxon>
    </lineage>
</organism>
<dbReference type="HOGENOM" id="CLU_044725_1_0_1"/>
<dbReference type="PANTHER" id="PTHR39599">
    <property type="entry name" value="GPI-ANCHORED PROTEIN (EUROFUNG)-RELATED-RELATED"/>
    <property type="match status" value="1"/>
</dbReference>
<dbReference type="VEuPathDB" id="FungiDB:TEQG_05730"/>
<dbReference type="OrthoDB" id="2426396at2759"/>
<proteinExistence type="predicted"/>
<feature type="region of interest" description="Disordered" evidence="1">
    <location>
        <begin position="248"/>
        <end position="283"/>
    </location>
</feature>
<evidence type="ECO:0000313" key="3">
    <source>
        <dbReference type="Proteomes" id="UP000009169"/>
    </source>
</evidence>
<gene>
    <name evidence="2" type="ORF">TEQG_05730</name>
</gene>
<evidence type="ECO:0000313" key="2">
    <source>
        <dbReference type="EMBL" id="EGE06735.1"/>
    </source>
</evidence>
<accession>F2PXW7</accession>